<organism evidence="2 3">
    <name type="scientific">Anaeramoeba flamelloides</name>
    <dbReference type="NCBI Taxonomy" id="1746091"/>
    <lineage>
        <taxon>Eukaryota</taxon>
        <taxon>Metamonada</taxon>
        <taxon>Anaeramoebidae</taxon>
        <taxon>Anaeramoeba</taxon>
    </lineage>
</organism>
<evidence type="ECO:0000313" key="3">
    <source>
        <dbReference type="Proteomes" id="UP001150062"/>
    </source>
</evidence>
<name>A0ABQ8YW25_9EUKA</name>
<gene>
    <name evidence="2" type="ORF">M0813_17219</name>
</gene>
<reference evidence="2" key="1">
    <citation type="submission" date="2022-08" db="EMBL/GenBank/DDBJ databases">
        <title>Novel sulfate-reducing endosymbionts in the free-living metamonad Anaeramoeba.</title>
        <authorList>
            <person name="Jerlstrom-Hultqvist J."/>
            <person name="Cepicka I."/>
            <person name="Gallot-Lavallee L."/>
            <person name="Salas-Leiva D."/>
            <person name="Curtis B.A."/>
            <person name="Zahonova K."/>
            <person name="Pipaliya S."/>
            <person name="Dacks J."/>
            <person name="Roger A.J."/>
        </authorList>
    </citation>
    <scope>NUCLEOTIDE SEQUENCE</scope>
    <source>
        <strain evidence="2">Schooner1</strain>
    </source>
</reference>
<dbReference type="Proteomes" id="UP001150062">
    <property type="component" value="Unassembled WGS sequence"/>
</dbReference>
<feature type="compositionally biased region" description="Basic residues" evidence="1">
    <location>
        <begin position="171"/>
        <end position="195"/>
    </location>
</feature>
<protein>
    <submittedName>
        <fullName evidence="2">Uncharacterized protein</fullName>
    </submittedName>
</protein>
<evidence type="ECO:0000256" key="1">
    <source>
        <dbReference type="SAM" id="MobiDB-lite"/>
    </source>
</evidence>
<accession>A0ABQ8YW25</accession>
<evidence type="ECO:0000313" key="2">
    <source>
        <dbReference type="EMBL" id="KAJ6248841.1"/>
    </source>
</evidence>
<feature type="region of interest" description="Disordered" evidence="1">
    <location>
        <begin position="157"/>
        <end position="195"/>
    </location>
</feature>
<proteinExistence type="predicted"/>
<sequence length="195" mass="23233">MSAITQQREKQNDNSYDSISNSFIHFEKEFLNQLIEQSDTYYSMLDQYEQKINITSQSNRIPQIISPKVEQVFVGRPTNSKPKKKSPTITLKKKKKVIKSNLSQKPLTKLYKTHSVKHNPTRKGLVHNFKNFTLIKNLKQENEKLENSNKKLMKLIKLQNKREQKNVHQIEKKKKRKKKKTKTKKKKKKKKKKRD</sequence>
<comment type="caution">
    <text evidence="2">The sequence shown here is derived from an EMBL/GenBank/DDBJ whole genome shotgun (WGS) entry which is preliminary data.</text>
</comment>
<keyword evidence="3" id="KW-1185">Reference proteome</keyword>
<dbReference type="EMBL" id="JAOAOG010000104">
    <property type="protein sequence ID" value="KAJ6248841.1"/>
    <property type="molecule type" value="Genomic_DNA"/>
</dbReference>
<feature type="compositionally biased region" description="Basic and acidic residues" evidence="1">
    <location>
        <begin position="160"/>
        <end position="170"/>
    </location>
</feature>